<evidence type="ECO:0000313" key="5">
    <source>
        <dbReference type="Proteomes" id="UP001152797"/>
    </source>
</evidence>
<dbReference type="Proteomes" id="UP001152797">
    <property type="component" value="Unassembled WGS sequence"/>
</dbReference>
<feature type="region of interest" description="Disordered" evidence="1">
    <location>
        <begin position="274"/>
        <end position="310"/>
    </location>
</feature>
<dbReference type="EMBL" id="CAMXCT020003691">
    <property type="protein sequence ID" value="CAL1159155.1"/>
    <property type="molecule type" value="Genomic_DNA"/>
</dbReference>
<dbReference type="Gene3D" id="2.60.200.20">
    <property type="match status" value="1"/>
</dbReference>
<dbReference type="SMART" id="SM00240">
    <property type="entry name" value="FHA"/>
    <property type="match status" value="1"/>
</dbReference>
<name>A0A9P1D8M7_9DINO</name>
<organism evidence="3">
    <name type="scientific">Cladocopium goreaui</name>
    <dbReference type="NCBI Taxonomy" id="2562237"/>
    <lineage>
        <taxon>Eukaryota</taxon>
        <taxon>Sar</taxon>
        <taxon>Alveolata</taxon>
        <taxon>Dinophyceae</taxon>
        <taxon>Suessiales</taxon>
        <taxon>Symbiodiniaceae</taxon>
        <taxon>Cladocopium</taxon>
    </lineage>
</organism>
<dbReference type="EMBL" id="CAMXCT010003691">
    <property type="protein sequence ID" value="CAI4005780.1"/>
    <property type="molecule type" value="Genomic_DNA"/>
</dbReference>
<reference evidence="4 5" key="2">
    <citation type="submission" date="2024-05" db="EMBL/GenBank/DDBJ databases">
        <authorList>
            <person name="Chen Y."/>
            <person name="Shah S."/>
            <person name="Dougan E. K."/>
            <person name="Thang M."/>
            <person name="Chan C."/>
        </authorList>
    </citation>
    <scope>NUCLEOTIDE SEQUENCE [LARGE SCALE GENOMIC DNA]</scope>
</reference>
<feature type="compositionally biased region" description="Polar residues" evidence="1">
    <location>
        <begin position="486"/>
        <end position="495"/>
    </location>
</feature>
<evidence type="ECO:0000313" key="3">
    <source>
        <dbReference type="EMBL" id="CAI4005780.1"/>
    </source>
</evidence>
<evidence type="ECO:0000259" key="2">
    <source>
        <dbReference type="PROSITE" id="PS50006"/>
    </source>
</evidence>
<dbReference type="OrthoDB" id="445707at2759"/>
<evidence type="ECO:0000256" key="1">
    <source>
        <dbReference type="SAM" id="MobiDB-lite"/>
    </source>
</evidence>
<dbReference type="PROSITE" id="PS50006">
    <property type="entry name" value="FHA_DOMAIN"/>
    <property type="match status" value="1"/>
</dbReference>
<feature type="domain" description="FHA" evidence="2">
    <location>
        <begin position="45"/>
        <end position="98"/>
    </location>
</feature>
<dbReference type="SUPFAM" id="SSF49879">
    <property type="entry name" value="SMAD/FHA domain"/>
    <property type="match status" value="1"/>
</dbReference>
<dbReference type="EMBL" id="CAMXCT030003691">
    <property type="protein sequence ID" value="CAL4793092.1"/>
    <property type="molecule type" value="Genomic_DNA"/>
</dbReference>
<dbReference type="InterPro" id="IPR008984">
    <property type="entry name" value="SMAD_FHA_dom_sf"/>
</dbReference>
<comment type="caution">
    <text evidence="3">The sequence shown here is derived from an EMBL/GenBank/DDBJ whole genome shotgun (WGS) entry which is preliminary data.</text>
</comment>
<sequence length="672" mass="74315">MSSPFRDYQKPSWAGKSSLESLSLDLIVSGEVRRRVDLDLTHDAFLIGREKNCDVILEGLEKMASRYHCILQCKEGSPEIYVYDLRSSHGTVVNGKQIDPYKFEPLRVGGQLKFNAIKPTPRDVLAVLCGPEEAMEEEGEIDLTEFREQAAKERAAKEKAISEDLARRKAAKKKRMHVEAQREAVAKAYAAQAEKKMEQRKQIEEADRAKLHQVTWGMADDAVDVPMEELHDDAKQLMDANGKLDLEKVRALTLSQKQEAMVQKLEQKQKKISNMYREKQKQEEQAASRARKKAAADLDIDELPDSGMGTQNMERLQKLTERIEKAEEDFGNQVDVLFVSLGLKKAGLGKISKKTAALYDTRENDSDDEFFDRAVKGPAPEEAEADIPTELMGLPTLDAVENEKSLEVKVSQLKAEKGRVMAQLAAEKVKAKKQSSAGEEEDSLDAFMNATVAELRQDKGDKLQKRLEEVESRLAKFEAMLAQAKTNTEKATSAPTVPKVPKSQPEAKAKAASRTAPSSTAEVLARLTEKDRAQKAEKADKAEAPKAKAAKAFSAPTEKTPEPAPTPSTSAATSQAPTPSTPKCGKKNILWCDTVQSTEAQNGHTLMAWSKSTCNVAKPEAHIDLDKAGLQFLNKAPEAKRRKVYGVAMPPQFQRSRDMDQAASGELEEPQG</sequence>
<feature type="compositionally biased region" description="Basic and acidic residues" evidence="1">
    <location>
        <begin position="527"/>
        <end position="546"/>
    </location>
</feature>
<dbReference type="AlphaFoldDB" id="A0A9P1D8M7"/>
<feature type="region of interest" description="Disordered" evidence="1">
    <location>
        <begin position="643"/>
        <end position="672"/>
    </location>
</feature>
<feature type="compositionally biased region" description="Basic and acidic residues" evidence="1">
    <location>
        <begin position="276"/>
        <end position="286"/>
    </location>
</feature>
<keyword evidence="5" id="KW-1185">Reference proteome</keyword>
<reference evidence="3" key="1">
    <citation type="submission" date="2022-10" db="EMBL/GenBank/DDBJ databases">
        <authorList>
            <person name="Chen Y."/>
            <person name="Dougan E. K."/>
            <person name="Chan C."/>
            <person name="Rhodes N."/>
            <person name="Thang M."/>
        </authorList>
    </citation>
    <scope>NUCLEOTIDE SEQUENCE</scope>
</reference>
<dbReference type="Pfam" id="PF00498">
    <property type="entry name" value="FHA"/>
    <property type="match status" value="1"/>
</dbReference>
<protein>
    <submittedName>
        <fullName evidence="4">Kanadaptin</fullName>
    </submittedName>
</protein>
<evidence type="ECO:0000313" key="4">
    <source>
        <dbReference type="EMBL" id="CAL4793092.1"/>
    </source>
</evidence>
<gene>
    <name evidence="3" type="ORF">C1SCF055_LOCUS31478</name>
</gene>
<feature type="compositionally biased region" description="Low complexity" evidence="1">
    <location>
        <begin position="567"/>
        <end position="583"/>
    </location>
</feature>
<dbReference type="InterPro" id="IPR000253">
    <property type="entry name" value="FHA_dom"/>
</dbReference>
<proteinExistence type="predicted"/>
<accession>A0A9P1D8M7</accession>
<dbReference type="InterPro" id="IPR050923">
    <property type="entry name" value="Cell_Proc_Reg/RNA_Proc"/>
</dbReference>
<dbReference type="PANTHER" id="PTHR23308">
    <property type="entry name" value="NUCLEAR INHIBITOR OF PROTEIN PHOSPHATASE-1"/>
    <property type="match status" value="1"/>
</dbReference>
<feature type="region of interest" description="Disordered" evidence="1">
    <location>
        <begin position="486"/>
        <end position="587"/>
    </location>
</feature>